<gene>
    <name evidence="6" type="ORF">vBDshSR26L_77</name>
</gene>
<dbReference type="GO" id="GO:0008234">
    <property type="term" value="F:cysteine-type peptidase activity"/>
    <property type="evidence" value="ECO:0007669"/>
    <property type="project" value="UniProtKB-KW"/>
</dbReference>
<dbReference type="SUPFAM" id="SSF54001">
    <property type="entry name" value="Cysteine proteinases"/>
    <property type="match status" value="1"/>
</dbReference>
<evidence type="ECO:0000256" key="1">
    <source>
        <dbReference type="ARBA" id="ARBA00007074"/>
    </source>
</evidence>
<evidence type="ECO:0000256" key="2">
    <source>
        <dbReference type="ARBA" id="ARBA00022670"/>
    </source>
</evidence>
<evidence type="ECO:0000259" key="5">
    <source>
        <dbReference type="PROSITE" id="PS51935"/>
    </source>
</evidence>
<dbReference type="Pfam" id="PF00877">
    <property type="entry name" value="NLPC_P60"/>
    <property type="match status" value="1"/>
</dbReference>
<reference evidence="6" key="1">
    <citation type="submission" date="2024-06" db="EMBL/GenBank/DDBJ databases">
        <authorList>
            <person name="Lu L."/>
            <person name="Wei N."/>
            <person name="Zhang R."/>
        </authorList>
    </citation>
    <scope>NUCLEOTIDE SEQUENCE</scope>
</reference>
<dbReference type="GO" id="GO:0006508">
    <property type="term" value="P:proteolysis"/>
    <property type="evidence" value="ECO:0007669"/>
    <property type="project" value="UniProtKB-KW"/>
</dbReference>
<keyword evidence="4" id="KW-0788">Thiol protease</keyword>
<evidence type="ECO:0000256" key="4">
    <source>
        <dbReference type="ARBA" id="ARBA00022807"/>
    </source>
</evidence>
<keyword evidence="3" id="KW-0378">Hydrolase</keyword>
<comment type="similarity">
    <text evidence="1">Belongs to the peptidase C40 family.</text>
</comment>
<dbReference type="Gene3D" id="3.90.1720.10">
    <property type="entry name" value="endopeptidase domain like (from Nostoc punctiforme)"/>
    <property type="match status" value="1"/>
</dbReference>
<dbReference type="InterPro" id="IPR000064">
    <property type="entry name" value="NLP_P60_dom"/>
</dbReference>
<dbReference type="NCBIfam" id="TIGR02219">
    <property type="entry name" value="phage_NlpC_fam"/>
    <property type="match status" value="1"/>
</dbReference>
<dbReference type="PROSITE" id="PS51935">
    <property type="entry name" value="NLPC_P60"/>
    <property type="match status" value="1"/>
</dbReference>
<dbReference type="EMBL" id="PP882867">
    <property type="protein sequence ID" value="XBW75392.1"/>
    <property type="molecule type" value="Genomic_DNA"/>
</dbReference>
<organism evidence="6">
    <name type="scientific">Dinoroseobacter phage vB_DshS_R26L</name>
    <dbReference type="NCBI Taxonomy" id="3161158"/>
    <lineage>
        <taxon>Viruses</taxon>
        <taxon>Duplodnaviria</taxon>
        <taxon>Heunggongvirae</taxon>
        <taxon>Uroviricota</taxon>
        <taxon>Caudoviricetes</taxon>
        <taxon>Nanhaivirus</taxon>
    </lineage>
</organism>
<dbReference type="InterPro" id="IPR038765">
    <property type="entry name" value="Papain-like_cys_pep_sf"/>
</dbReference>
<evidence type="ECO:0000256" key="3">
    <source>
        <dbReference type="ARBA" id="ARBA00022801"/>
    </source>
</evidence>
<feature type="domain" description="NlpC/P60" evidence="5">
    <location>
        <begin position="1"/>
        <end position="134"/>
    </location>
</feature>
<accession>A0AAU7VG01</accession>
<sequence length="139" mass="15333">MIVVEKARSWIGTPYRHQQKVKGAGCDCLGLLRGVYEEVTGLPSEKPPPYTPSWGEAQGQELMLAAAAKYLVPATEIEPGAVLVFRMKPGAVAKHCSIVTEKDAMVHAHIRRGVVEEYLVPYWTRRIAGIFKFPEDAIG</sequence>
<protein>
    <submittedName>
        <fullName evidence="6">GTA-like protein</fullName>
    </submittedName>
</protein>
<name>A0AAU7VG01_9CAUD</name>
<dbReference type="InterPro" id="IPR011929">
    <property type="entry name" value="Phage_pept_NlpC/P60"/>
</dbReference>
<keyword evidence="2" id="KW-0645">Protease</keyword>
<evidence type="ECO:0000313" key="6">
    <source>
        <dbReference type="EMBL" id="XBW75392.1"/>
    </source>
</evidence>
<proteinExistence type="inferred from homology"/>
<dbReference type="GO" id="GO:0001897">
    <property type="term" value="P:symbiont-mediated cytolysis of host cell"/>
    <property type="evidence" value="ECO:0007669"/>
    <property type="project" value="UniProtKB-ARBA"/>
</dbReference>